<keyword evidence="3 5" id="KW-0418">Kinase</keyword>
<dbReference type="OrthoDB" id="9813569at2"/>
<feature type="domain" description="Carbohydrate kinase PfkB" evidence="4">
    <location>
        <begin position="2"/>
        <end position="314"/>
    </location>
</feature>
<dbReference type="PANTHER" id="PTHR43320">
    <property type="entry name" value="SUGAR KINASE"/>
    <property type="match status" value="1"/>
</dbReference>
<reference evidence="5 6" key="1">
    <citation type="submission" date="2016-11" db="EMBL/GenBank/DDBJ databases">
        <authorList>
            <person name="Jaros S."/>
            <person name="Januszkiewicz K."/>
            <person name="Wedrychowicz H."/>
        </authorList>
    </citation>
    <scope>NUCLEOTIDE SEQUENCE [LARGE SCALE GENOMIC DNA]</scope>
    <source>
        <strain evidence="5 6">Y1</strain>
    </source>
</reference>
<dbReference type="RefSeq" id="WP_072949563.1">
    <property type="nucleotide sequence ID" value="NZ_FRCT01000004.1"/>
</dbReference>
<dbReference type="AlphaFoldDB" id="A0A1M7IAT3"/>
<sequence length="341" mass="38004">MKIVTFGELLLRLAAPGYTKLLQKDSFDATFCGSEANVAVSLANFGVNASFVTKLPDNDVGIAAVRSLNYFGVDTSDIVYGNGRMGLYYLEKGASQRPSKVIYDREYSAIALSKRSEFDWDRLFNEAKWFHWTGITPALSDELAEICLEACKIAKNKGLTVSCDLNYRKKLWTSDKAKEIMSKLMPYVDLCIANEEDADKVLSIKAEKTNIENGIINNEAYEQVAKEICRSYGCKYVAFTLRRSYSASMNGWSGMLYCKDQDTAFYSNEYNIQIVDRVGGGDSFSGALIYSLLSDFDNQQCIDFAVAASCLKHSIEGDYNRVTVQDVESLINNGGNGRVQR</sequence>
<dbReference type="GO" id="GO:0016301">
    <property type="term" value="F:kinase activity"/>
    <property type="evidence" value="ECO:0007669"/>
    <property type="project" value="UniProtKB-KW"/>
</dbReference>
<proteinExistence type="inferred from homology"/>
<dbReference type="SUPFAM" id="SSF53613">
    <property type="entry name" value="Ribokinase-like"/>
    <property type="match status" value="1"/>
</dbReference>
<keyword evidence="2" id="KW-0808">Transferase</keyword>
<evidence type="ECO:0000256" key="3">
    <source>
        <dbReference type="ARBA" id="ARBA00022777"/>
    </source>
</evidence>
<dbReference type="Gene3D" id="3.40.1190.20">
    <property type="match status" value="1"/>
</dbReference>
<evidence type="ECO:0000259" key="4">
    <source>
        <dbReference type="Pfam" id="PF00294"/>
    </source>
</evidence>
<gene>
    <name evidence="5" type="ORF">SAMN04487860_10417</name>
</gene>
<dbReference type="EMBL" id="FRCT01000004">
    <property type="protein sequence ID" value="SHM37864.1"/>
    <property type="molecule type" value="Genomic_DNA"/>
</dbReference>
<comment type="similarity">
    <text evidence="1">Belongs to the carbohydrate kinase PfkB family.</text>
</comment>
<organism evidence="5 6">
    <name type="scientific">Ruminococcus flavefaciens</name>
    <dbReference type="NCBI Taxonomy" id="1265"/>
    <lineage>
        <taxon>Bacteria</taxon>
        <taxon>Bacillati</taxon>
        <taxon>Bacillota</taxon>
        <taxon>Clostridia</taxon>
        <taxon>Eubacteriales</taxon>
        <taxon>Oscillospiraceae</taxon>
        <taxon>Ruminococcus</taxon>
    </lineage>
</organism>
<dbReference type="CDD" id="cd01166">
    <property type="entry name" value="KdgK"/>
    <property type="match status" value="1"/>
</dbReference>
<evidence type="ECO:0000313" key="5">
    <source>
        <dbReference type="EMBL" id="SHM37864.1"/>
    </source>
</evidence>
<dbReference type="Pfam" id="PF00294">
    <property type="entry name" value="PfkB"/>
    <property type="match status" value="1"/>
</dbReference>
<dbReference type="InterPro" id="IPR052700">
    <property type="entry name" value="Carb_kinase_PfkB-like"/>
</dbReference>
<evidence type="ECO:0000256" key="2">
    <source>
        <dbReference type="ARBA" id="ARBA00022679"/>
    </source>
</evidence>
<evidence type="ECO:0000256" key="1">
    <source>
        <dbReference type="ARBA" id="ARBA00010688"/>
    </source>
</evidence>
<evidence type="ECO:0000313" key="6">
    <source>
        <dbReference type="Proteomes" id="UP000184394"/>
    </source>
</evidence>
<dbReference type="Proteomes" id="UP000184394">
    <property type="component" value="Unassembled WGS sequence"/>
</dbReference>
<dbReference type="PANTHER" id="PTHR43320:SF2">
    <property type="entry name" value="2-DEHYDRO-3-DEOXYGLUCONOKINASE_2-DEHYDRO-3-DEOXYGALACTONOKINASE"/>
    <property type="match status" value="1"/>
</dbReference>
<dbReference type="InterPro" id="IPR011611">
    <property type="entry name" value="PfkB_dom"/>
</dbReference>
<dbReference type="InterPro" id="IPR029056">
    <property type="entry name" value="Ribokinase-like"/>
</dbReference>
<accession>A0A1M7IAT3</accession>
<protein>
    <submittedName>
        <fullName evidence="5">2-dehydro-3-deoxygluconokinase</fullName>
    </submittedName>
</protein>
<name>A0A1M7IAT3_RUMFL</name>